<evidence type="ECO:0000259" key="4">
    <source>
        <dbReference type="Pfam" id="PF04841"/>
    </source>
</evidence>
<dbReference type="AlphaFoldDB" id="A0A1E4T927"/>
<evidence type="ECO:0000256" key="1">
    <source>
        <dbReference type="ARBA" id="ARBA00009250"/>
    </source>
</evidence>
<keyword evidence="2" id="KW-0813">Transport</keyword>
<dbReference type="GO" id="GO:0006886">
    <property type="term" value="P:intracellular protein transport"/>
    <property type="evidence" value="ECO:0007669"/>
    <property type="project" value="InterPro"/>
</dbReference>
<keyword evidence="6" id="KW-1185">Reference proteome</keyword>
<dbReference type="GO" id="GO:0003779">
    <property type="term" value="F:actin binding"/>
    <property type="evidence" value="ECO:0007669"/>
    <property type="project" value="TreeGrafter"/>
</dbReference>
<dbReference type="PIRSF" id="PIRSF007949">
    <property type="entry name" value="VPS16"/>
    <property type="match status" value="1"/>
</dbReference>
<dbReference type="GO" id="GO:0042144">
    <property type="term" value="P:vacuole fusion, non-autophagic"/>
    <property type="evidence" value="ECO:0007669"/>
    <property type="project" value="TreeGrafter"/>
</dbReference>
<dbReference type="PANTHER" id="PTHR12811:SF0">
    <property type="entry name" value="VACUOLAR PROTEIN SORTING-ASSOCIATED PROTEIN 16 HOMOLOG"/>
    <property type="match status" value="1"/>
</dbReference>
<dbReference type="EMBL" id="KV453847">
    <property type="protein sequence ID" value="ODV88277.1"/>
    <property type="molecule type" value="Genomic_DNA"/>
</dbReference>
<accession>A0A1E4T927</accession>
<dbReference type="InterPro" id="IPR016534">
    <property type="entry name" value="VPS16"/>
</dbReference>
<dbReference type="STRING" id="983967.A0A1E4T927"/>
<protein>
    <recommendedName>
        <fullName evidence="2">Probable vacuolar protein sorting-associated protein 16 homolog</fullName>
    </recommendedName>
</protein>
<dbReference type="OrthoDB" id="1792at2759"/>
<dbReference type="GO" id="GO:0005768">
    <property type="term" value="C:endosome"/>
    <property type="evidence" value="ECO:0007669"/>
    <property type="project" value="TreeGrafter"/>
</dbReference>
<evidence type="ECO:0000259" key="3">
    <source>
        <dbReference type="Pfam" id="PF04840"/>
    </source>
</evidence>
<proteinExistence type="inferred from homology"/>
<dbReference type="InterPro" id="IPR006926">
    <property type="entry name" value="Vps16_N"/>
</dbReference>
<keyword evidence="2" id="KW-0653">Protein transport</keyword>
<evidence type="ECO:0000313" key="6">
    <source>
        <dbReference type="Proteomes" id="UP000094801"/>
    </source>
</evidence>
<dbReference type="Proteomes" id="UP000094801">
    <property type="component" value="Unassembled WGS sequence"/>
</dbReference>
<feature type="domain" description="Vps16 N-terminal" evidence="4">
    <location>
        <begin position="6"/>
        <end position="416"/>
    </location>
</feature>
<evidence type="ECO:0000256" key="2">
    <source>
        <dbReference type="PIRNR" id="PIRNR007949"/>
    </source>
</evidence>
<dbReference type="GO" id="GO:0030897">
    <property type="term" value="C:HOPS complex"/>
    <property type="evidence" value="ECO:0007669"/>
    <property type="project" value="TreeGrafter"/>
</dbReference>
<name>A0A1E4T927_9ASCO</name>
<reference evidence="6" key="1">
    <citation type="submission" date="2016-04" db="EMBL/GenBank/DDBJ databases">
        <title>Comparative genomics of biotechnologically important yeasts.</title>
        <authorList>
            <consortium name="DOE Joint Genome Institute"/>
            <person name="Riley R."/>
            <person name="Haridas S."/>
            <person name="Wolfe K.H."/>
            <person name="Lopes M.R."/>
            <person name="Hittinger C.T."/>
            <person name="Goker M."/>
            <person name="Salamov A."/>
            <person name="Wisecaver J."/>
            <person name="Long T.M."/>
            <person name="Aerts A.L."/>
            <person name="Barry K."/>
            <person name="Choi C."/>
            <person name="Clum A."/>
            <person name="Coughlan A.Y."/>
            <person name="Deshpande S."/>
            <person name="Douglass A.P."/>
            <person name="Hanson S.J."/>
            <person name="Klenk H.-P."/>
            <person name="Labutti K."/>
            <person name="Lapidus A."/>
            <person name="Lindquist E."/>
            <person name="Lipzen A."/>
            <person name="Meier-Kolthoff J.P."/>
            <person name="Ohm R.A."/>
            <person name="Otillar R.P."/>
            <person name="Pangilinan J."/>
            <person name="Peng Y."/>
            <person name="Rokas A."/>
            <person name="Rosa C.A."/>
            <person name="Scheuner C."/>
            <person name="Sibirny A.A."/>
            <person name="Slot J.C."/>
            <person name="Stielow J.B."/>
            <person name="Sun H."/>
            <person name="Kurtzman C.P."/>
            <person name="Blackwell M."/>
            <person name="Grigoriev I.V."/>
            <person name="Jeffries T.W."/>
        </authorList>
    </citation>
    <scope>NUCLEOTIDE SEQUENCE [LARGE SCALE GENOMIC DNA]</scope>
    <source>
        <strain evidence="6">NRRL YB-2248</strain>
    </source>
</reference>
<feature type="domain" description="Vps16 C-terminal" evidence="3">
    <location>
        <begin position="509"/>
        <end position="812"/>
    </location>
</feature>
<comment type="function">
    <text evidence="2">Essential for vacuolar protein sorting. Required for vacuole biogenesis, stability and to maintain vacuole morphology.</text>
</comment>
<organism evidence="5 6">
    <name type="scientific">[Candida] arabinofermentans NRRL YB-2248</name>
    <dbReference type="NCBI Taxonomy" id="983967"/>
    <lineage>
        <taxon>Eukaryota</taxon>
        <taxon>Fungi</taxon>
        <taxon>Dikarya</taxon>
        <taxon>Ascomycota</taxon>
        <taxon>Saccharomycotina</taxon>
        <taxon>Pichiomycetes</taxon>
        <taxon>Pichiales</taxon>
        <taxon>Pichiaceae</taxon>
        <taxon>Ogataea</taxon>
        <taxon>Ogataea/Candida clade</taxon>
    </lineage>
</organism>
<sequence length="833" mass="95097">MSSSNPSLGWERLQNVFYRSRECLELQWKQEEIEEGLNLQDYKVAIAPYAASIALYSIRSIPELAVNKSIHIYSGAGVKITSISWLSSIGEIVELGWNSKFQLIVVMKSGKFRIYNNYEGDFDEFDLHLESDIIEVKFWPDGFVARSIDDSFTCISNYSKVIPICLPSITTKNDESKKRQIHGWAILPPMYNRQVKVIVSTDISVLIISLDGVTDTNFVGNGPFTSIAIASNGEFVALYSTSSNEISIRTADFSVSLTTFESDNDSIPLELQWCSNDAVIVSYTDELKLIGPSRDSLSFYTDSVTYLKPEDDGLYFLNNERLEFLSRVSNVTMDTFKIGSTSPSAILLDAIDQIDHHSPKANENLEIIKGDLTTAVDNCIRAAAEEFEPYWQKKLLRAASFGKTTIDLYNSDEFVDTCNNLRVLNIIRQPEVGIFLTYSQFIELGVDRLIKLLLLRQLHYLCVKISDFMTLPTDEIFIDWACCKIKHSLDLSDTELLSAIIKRLLDKNVSFAPISQLAYQEGRTQLSINLLNFEKDTSKTIPLLLEMEQDDYALLKSDENMNVDSIMFVLITLFNKLSLSDFFKLLDGKPNATSLFKSKIAQNDIQLLHDYYFQADLTSGLAEIELDKLANEKSSEIQKQILMKGSKILGRSKYTEFESKRLKDEIKIIDAKIKLEQEIPSIKNTESAAQILEEVITQDLKKAIKVHKELKISERQFYYKVAKTLSKLPERRQELHEFATSKKSPIGYEPFYLELLKNGDKRQASLYVNLCTSMDYRQKVKCYIKCEDFKNAIEEAYKRKDVELLDLIRSLTDNSVHKRHVDDCIERLTGSRR</sequence>
<dbReference type="PANTHER" id="PTHR12811">
    <property type="entry name" value="VACUOLAR PROTEIN SORTING VPS16"/>
    <property type="match status" value="1"/>
</dbReference>
<dbReference type="Pfam" id="PF04840">
    <property type="entry name" value="Vps16_C"/>
    <property type="match status" value="1"/>
</dbReference>
<gene>
    <name evidence="5" type="ORF">CANARDRAFT_26436</name>
</gene>
<comment type="similarity">
    <text evidence="1 2">Belongs to the VPS16 family.</text>
</comment>
<evidence type="ECO:0000313" key="5">
    <source>
        <dbReference type="EMBL" id="ODV88277.1"/>
    </source>
</evidence>
<dbReference type="GO" id="GO:0016197">
    <property type="term" value="P:endosomal transport"/>
    <property type="evidence" value="ECO:0007669"/>
    <property type="project" value="TreeGrafter"/>
</dbReference>
<dbReference type="Pfam" id="PF04841">
    <property type="entry name" value="Vps16_N"/>
    <property type="match status" value="1"/>
</dbReference>
<dbReference type="InterPro" id="IPR006925">
    <property type="entry name" value="Vps16_C"/>
</dbReference>